<name>B0TRJ3_SHEHH</name>
<dbReference type="eggNOG" id="ENOG5032UPM">
    <property type="taxonomic scope" value="Bacteria"/>
</dbReference>
<sequence length="119" mass="13511">MNLVKHLMIAEKIQSTTAQKPDRTTAMRQIIEQVKLELPLYEPETFVCGPDGSCLGCPKKLLELVDSELSYWETAIANGQTPQFDEIRRFGKLCTNVKRGLARNGVLEKYQQLKKVNSK</sequence>
<dbReference type="OrthoDB" id="6238348at2"/>
<dbReference type="STRING" id="458817.Shal_1846"/>
<dbReference type="AlphaFoldDB" id="B0TRJ3"/>
<keyword evidence="2" id="KW-1185">Reference proteome</keyword>
<dbReference type="Proteomes" id="UP000001317">
    <property type="component" value="Chromosome"/>
</dbReference>
<protein>
    <submittedName>
        <fullName evidence="1">Uncharacterized protein</fullName>
    </submittedName>
</protein>
<gene>
    <name evidence="1" type="ordered locus">Shal_1846</name>
</gene>
<accession>B0TRJ3</accession>
<evidence type="ECO:0000313" key="2">
    <source>
        <dbReference type="Proteomes" id="UP000001317"/>
    </source>
</evidence>
<dbReference type="RefSeq" id="WP_012276943.1">
    <property type="nucleotide sequence ID" value="NC_010334.1"/>
</dbReference>
<evidence type="ECO:0000313" key="1">
    <source>
        <dbReference type="EMBL" id="ABZ76411.1"/>
    </source>
</evidence>
<dbReference type="KEGG" id="shl:Shal_1846"/>
<dbReference type="EMBL" id="CP000931">
    <property type="protein sequence ID" value="ABZ76411.1"/>
    <property type="molecule type" value="Genomic_DNA"/>
</dbReference>
<proteinExistence type="predicted"/>
<dbReference type="HOGENOM" id="CLU_162092_0_0_6"/>
<reference evidence="1" key="1">
    <citation type="submission" date="2008-01" db="EMBL/GenBank/DDBJ databases">
        <title>Complete sequence of Shewanella halifaxensis HAW-EB4.</title>
        <authorList>
            <consortium name="US DOE Joint Genome Institute"/>
            <person name="Copeland A."/>
            <person name="Lucas S."/>
            <person name="Lapidus A."/>
            <person name="Glavina del Rio T."/>
            <person name="Dalin E."/>
            <person name="Tice H."/>
            <person name="Bruce D."/>
            <person name="Goodwin L."/>
            <person name="Pitluck S."/>
            <person name="Sims D."/>
            <person name="Brettin T."/>
            <person name="Detter J.C."/>
            <person name="Han C."/>
            <person name="Kuske C.R."/>
            <person name="Schmutz J."/>
            <person name="Larimer F."/>
            <person name="Land M."/>
            <person name="Hauser L."/>
            <person name="Kyrpides N."/>
            <person name="Kim E."/>
            <person name="Zhao J.-S."/>
            <person name="Richardson P."/>
        </authorList>
    </citation>
    <scope>NUCLEOTIDE SEQUENCE [LARGE SCALE GENOMIC DNA]</scope>
    <source>
        <strain evidence="1">HAW-EB4</strain>
    </source>
</reference>
<organism evidence="1 2">
    <name type="scientific">Shewanella halifaxensis (strain HAW-EB4)</name>
    <dbReference type="NCBI Taxonomy" id="458817"/>
    <lineage>
        <taxon>Bacteria</taxon>
        <taxon>Pseudomonadati</taxon>
        <taxon>Pseudomonadota</taxon>
        <taxon>Gammaproteobacteria</taxon>
        <taxon>Alteromonadales</taxon>
        <taxon>Shewanellaceae</taxon>
        <taxon>Shewanella</taxon>
    </lineage>
</organism>